<protein>
    <submittedName>
        <fullName evidence="1">Uncharacterized protein</fullName>
    </submittedName>
</protein>
<accession>A0ACB8CB58</accession>
<sequence>MDRVKICSDATPLCPESVANEHEWRMRDQRHVPAIKSSGEGRLTETGIPSSPINERSLRLPLALRKRPHLRKCTSAGGRGIRPDNRRHRGRDDTAVVAAERGWCTRTGRQDSVWFSDPPLTFCYRRPLSYKERERAAGGTPALLTPTQSVLACPKGVGATVGTRDTPLTGSLESTAARTIGAQDFRKRAGLDRRRATTATMREDRLILVAAFLLLQSGLEPATAQNNHGSTPGQFLTEQASMPYQFSYFAGGHDGSHSRHETRDANGRVSGHYTLATDEGSQRVVCYVADEHGFRAWVDTNEQGTDNQDPADVSVRSTAPGTAGVPRGPIKGVCGSPPPPAGPPAQTQILVTSPPVVIPAPVRKPAYVPPPAVHHEEVIVPPPVVKVYPPPVQQVVVTPPPRRVSYVPPEPPTYVEPPPVRTYVRKVVVKKPINSYHVPPPEPVKTYYVHPPQPAKTYYVPPPQPAKTYYVPPPSPPKTYYVPSQAVVVEPPRRRPPPTRRVSYQPAREEVLPPSRPTYYDTPPTPPRPAAVQEVYVPSRPVYRGSSCSGYCGPKVTARVEPRPEPPSYVKTRQDVSYSVRRGPYVAPRYEPWTQSSYKTYRAYNEPSEPWRPKGDVPIGVSYKMSISRGPGGPYPWQEEVVSRPGPYYRHAQPSTPPSGPHYYRPAESAPEPVYPSRSQGGYAKNDLQDDDDDTYDFKRPSYG</sequence>
<gene>
    <name evidence="1" type="ORF">HPB49_021282</name>
</gene>
<keyword evidence="2" id="KW-1185">Reference proteome</keyword>
<dbReference type="Proteomes" id="UP000821865">
    <property type="component" value="Chromosome 8"/>
</dbReference>
<evidence type="ECO:0000313" key="1">
    <source>
        <dbReference type="EMBL" id="KAH7938176.1"/>
    </source>
</evidence>
<reference evidence="1" key="1">
    <citation type="submission" date="2020-05" db="EMBL/GenBank/DDBJ databases">
        <title>Large-scale comparative analyses of tick genomes elucidate their genetic diversity and vector capacities.</title>
        <authorList>
            <person name="Jia N."/>
            <person name="Wang J."/>
            <person name="Shi W."/>
            <person name="Du L."/>
            <person name="Sun Y."/>
            <person name="Zhan W."/>
            <person name="Jiang J."/>
            <person name="Wang Q."/>
            <person name="Zhang B."/>
            <person name="Ji P."/>
            <person name="Sakyi L.B."/>
            <person name="Cui X."/>
            <person name="Yuan T."/>
            <person name="Jiang B."/>
            <person name="Yang W."/>
            <person name="Lam T.T.-Y."/>
            <person name="Chang Q."/>
            <person name="Ding S."/>
            <person name="Wang X."/>
            <person name="Zhu J."/>
            <person name="Ruan X."/>
            <person name="Zhao L."/>
            <person name="Wei J."/>
            <person name="Que T."/>
            <person name="Du C."/>
            <person name="Cheng J."/>
            <person name="Dai P."/>
            <person name="Han X."/>
            <person name="Huang E."/>
            <person name="Gao Y."/>
            <person name="Liu J."/>
            <person name="Shao H."/>
            <person name="Ye R."/>
            <person name="Li L."/>
            <person name="Wei W."/>
            <person name="Wang X."/>
            <person name="Wang C."/>
            <person name="Yang T."/>
            <person name="Huo Q."/>
            <person name="Li W."/>
            <person name="Guo W."/>
            <person name="Chen H."/>
            <person name="Zhou L."/>
            <person name="Ni X."/>
            <person name="Tian J."/>
            <person name="Zhou Y."/>
            <person name="Sheng Y."/>
            <person name="Liu T."/>
            <person name="Pan Y."/>
            <person name="Xia L."/>
            <person name="Li J."/>
            <person name="Zhao F."/>
            <person name="Cao W."/>
        </authorList>
    </citation>
    <scope>NUCLEOTIDE SEQUENCE</scope>
    <source>
        <strain evidence="1">Dsil-2018</strain>
    </source>
</reference>
<organism evidence="1 2">
    <name type="scientific">Dermacentor silvarum</name>
    <name type="common">Tick</name>
    <dbReference type="NCBI Taxonomy" id="543639"/>
    <lineage>
        <taxon>Eukaryota</taxon>
        <taxon>Metazoa</taxon>
        <taxon>Ecdysozoa</taxon>
        <taxon>Arthropoda</taxon>
        <taxon>Chelicerata</taxon>
        <taxon>Arachnida</taxon>
        <taxon>Acari</taxon>
        <taxon>Parasitiformes</taxon>
        <taxon>Ixodida</taxon>
        <taxon>Ixodoidea</taxon>
        <taxon>Ixodidae</taxon>
        <taxon>Rhipicephalinae</taxon>
        <taxon>Dermacentor</taxon>
    </lineage>
</organism>
<proteinExistence type="predicted"/>
<name>A0ACB8CB58_DERSI</name>
<dbReference type="EMBL" id="CM023477">
    <property type="protein sequence ID" value="KAH7938176.1"/>
    <property type="molecule type" value="Genomic_DNA"/>
</dbReference>
<evidence type="ECO:0000313" key="2">
    <source>
        <dbReference type="Proteomes" id="UP000821865"/>
    </source>
</evidence>
<comment type="caution">
    <text evidence="1">The sequence shown here is derived from an EMBL/GenBank/DDBJ whole genome shotgun (WGS) entry which is preliminary data.</text>
</comment>